<dbReference type="RefSeq" id="WP_207070629.1">
    <property type="nucleotide sequence ID" value="NZ_JAFLND010000001.1"/>
</dbReference>
<dbReference type="SUPFAM" id="SSF75217">
    <property type="entry name" value="alpha/beta knot"/>
    <property type="match status" value="1"/>
</dbReference>
<gene>
    <name evidence="13" type="ORF">J0X13_06630</name>
</gene>
<comment type="similarity">
    <text evidence="2 10">Belongs to the RNA methyltransferase RsmE family.</text>
</comment>
<evidence type="ECO:0000256" key="2">
    <source>
        <dbReference type="ARBA" id="ARBA00005528"/>
    </source>
</evidence>
<evidence type="ECO:0000256" key="6">
    <source>
        <dbReference type="ARBA" id="ARBA00022679"/>
    </source>
</evidence>
<evidence type="ECO:0000256" key="9">
    <source>
        <dbReference type="ARBA" id="ARBA00047944"/>
    </source>
</evidence>
<accession>A0ABS3EVP0</accession>
<comment type="function">
    <text evidence="8 10">Specifically methylates the N3 position of the uracil ring of uridine 1498 (m3U1498) in 16S rRNA. Acts on the fully assembled 30S ribosomal subunit.</text>
</comment>
<dbReference type="InterPro" id="IPR006700">
    <property type="entry name" value="RsmE"/>
</dbReference>
<dbReference type="SUPFAM" id="SSF88697">
    <property type="entry name" value="PUA domain-like"/>
    <property type="match status" value="1"/>
</dbReference>
<keyword evidence="4 10" id="KW-0698">rRNA processing</keyword>
<dbReference type="Pfam" id="PF20260">
    <property type="entry name" value="PUA_4"/>
    <property type="match status" value="1"/>
</dbReference>
<dbReference type="PIRSF" id="PIRSF015601">
    <property type="entry name" value="MTase_slr0722"/>
    <property type="match status" value="1"/>
</dbReference>
<name>A0ABS3EVP0_9FLAO</name>
<dbReference type="CDD" id="cd18084">
    <property type="entry name" value="RsmE-like"/>
    <property type="match status" value="1"/>
</dbReference>
<dbReference type="Pfam" id="PF04452">
    <property type="entry name" value="Methyltrans_RNA"/>
    <property type="match status" value="1"/>
</dbReference>
<dbReference type="PANTHER" id="PTHR30027:SF3">
    <property type="entry name" value="16S RRNA (URACIL(1498)-N(3))-METHYLTRANSFERASE"/>
    <property type="match status" value="1"/>
</dbReference>
<keyword evidence="5 10" id="KW-0489">Methyltransferase</keyword>
<evidence type="ECO:0000313" key="13">
    <source>
        <dbReference type="EMBL" id="MBO0330218.1"/>
    </source>
</evidence>
<evidence type="ECO:0000259" key="11">
    <source>
        <dbReference type="Pfam" id="PF04452"/>
    </source>
</evidence>
<comment type="caution">
    <text evidence="13">The sequence shown here is derived from an EMBL/GenBank/DDBJ whole genome shotgun (WGS) entry which is preliminary data.</text>
</comment>
<evidence type="ECO:0000313" key="14">
    <source>
        <dbReference type="Proteomes" id="UP000664163"/>
    </source>
</evidence>
<comment type="subcellular location">
    <subcellularLocation>
        <location evidence="1 10">Cytoplasm</location>
    </subcellularLocation>
</comment>
<keyword evidence="14" id="KW-1185">Reference proteome</keyword>
<evidence type="ECO:0000256" key="1">
    <source>
        <dbReference type="ARBA" id="ARBA00004496"/>
    </source>
</evidence>
<feature type="domain" description="Ribosomal RNA small subunit methyltransferase E PUA-like" evidence="12">
    <location>
        <begin position="20"/>
        <end position="64"/>
    </location>
</feature>
<organism evidence="13 14">
    <name type="scientific">[Muricauda] lutisoli</name>
    <dbReference type="NCBI Taxonomy" id="2816035"/>
    <lineage>
        <taxon>Bacteria</taxon>
        <taxon>Pseudomonadati</taxon>
        <taxon>Bacteroidota</taxon>
        <taxon>Flavobacteriia</taxon>
        <taxon>Flavobacteriales</taxon>
        <taxon>Flavobacteriaceae</taxon>
        <taxon>Allomuricauda</taxon>
    </lineage>
</organism>
<reference evidence="13 14" key="1">
    <citation type="submission" date="2021-03" db="EMBL/GenBank/DDBJ databases">
        <title>Muricauda sp. CAU 1631 isolated from Incheon.</title>
        <authorList>
            <person name="Kim W."/>
        </authorList>
    </citation>
    <scope>NUCLEOTIDE SEQUENCE [LARGE SCALE GENOMIC DNA]</scope>
    <source>
        <strain evidence="13 14">CAU 1631</strain>
    </source>
</reference>
<dbReference type="InterPro" id="IPR046887">
    <property type="entry name" value="RsmE_PUA-like"/>
</dbReference>
<sequence>MQLFYNAKLDYSAKQFIFPPDESKHIVRVLRKSEGDIVQITNGKGYLFEAEILEADQKKCKVRIVSQRKSIPKRYQLHMVVAPTKMNDRYEWFLEKATEIGVDEITPVICDHSERKTIKQERMERVLQSAMKQSLQTVLPKLNPPISCKEFLESDRSTGFKFIAHCQNGDKMELKRKVIADNDATILIGPEGDFSKDEIDLAKEKGYIPISLGRNRLRTETAAIVACATVAIINS</sequence>
<keyword evidence="6 10" id="KW-0808">Transferase</keyword>
<keyword evidence="7 10" id="KW-0949">S-adenosyl-L-methionine</keyword>
<keyword evidence="3 10" id="KW-0963">Cytoplasm</keyword>
<dbReference type="GO" id="GO:0032259">
    <property type="term" value="P:methylation"/>
    <property type="evidence" value="ECO:0007669"/>
    <property type="project" value="UniProtKB-KW"/>
</dbReference>
<evidence type="ECO:0000256" key="7">
    <source>
        <dbReference type="ARBA" id="ARBA00022691"/>
    </source>
</evidence>
<dbReference type="Gene3D" id="3.40.1280.10">
    <property type="match status" value="1"/>
</dbReference>
<evidence type="ECO:0000256" key="4">
    <source>
        <dbReference type="ARBA" id="ARBA00022552"/>
    </source>
</evidence>
<dbReference type="PANTHER" id="PTHR30027">
    <property type="entry name" value="RIBOSOMAL RNA SMALL SUBUNIT METHYLTRANSFERASE E"/>
    <property type="match status" value="1"/>
</dbReference>
<dbReference type="InterPro" id="IPR029028">
    <property type="entry name" value="Alpha/beta_knot_MTases"/>
</dbReference>
<proteinExistence type="inferred from homology"/>
<dbReference type="NCBIfam" id="TIGR00046">
    <property type="entry name" value="RsmE family RNA methyltransferase"/>
    <property type="match status" value="1"/>
</dbReference>
<dbReference type="NCBIfam" id="NF008702">
    <property type="entry name" value="PRK11713.6-1"/>
    <property type="match status" value="1"/>
</dbReference>
<evidence type="ECO:0000259" key="12">
    <source>
        <dbReference type="Pfam" id="PF20260"/>
    </source>
</evidence>
<feature type="domain" description="Ribosomal RNA small subunit methyltransferase E methyltransferase" evidence="11">
    <location>
        <begin position="74"/>
        <end position="230"/>
    </location>
</feature>
<dbReference type="InterPro" id="IPR015947">
    <property type="entry name" value="PUA-like_sf"/>
</dbReference>
<dbReference type="InterPro" id="IPR046886">
    <property type="entry name" value="RsmE_MTase_dom"/>
</dbReference>
<evidence type="ECO:0000256" key="3">
    <source>
        <dbReference type="ARBA" id="ARBA00022490"/>
    </source>
</evidence>
<evidence type="ECO:0000256" key="10">
    <source>
        <dbReference type="PIRNR" id="PIRNR015601"/>
    </source>
</evidence>
<dbReference type="InterPro" id="IPR029026">
    <property type="entry name" value="tRNA_m1G_MTases_N"/>
</dbReference>
<dbReference type="EMBL" id="JAFLND010000001">
    <property type="protein sequence ID" value="MBO0330218.1"/>
    <property type="molecule type" value="Genomic_DNA"/>
</dbReference>
<dbReference type="Proteomes" id="UP000664163">
    <property type="component" value="Unassembled WGS sequence"/>
</dbReference>
<comment type="catalytic activity">
    <reaction evidence="9 10">
        <text>uridine(1498) in 16S rRNA + S-adenosyl-L-methionine = N(3)-methyluridine(1498) in 16S rRNA + S-adenosyl-L-homocysteine + H(+)</text>
        <dbReference type="Rhea" id="RHEA:42920"/>
        <dbReference type="Rhea" id="RHEA-COMP:10283"/>
        <dbReference type="Rhea" id="RHEA-COMP:10284"/>
        <dbReference type="ChEBI" id="CHEBI:15378"/>
        <dbReference type="ChEBI" id="CHEBI:57856"/>
        <dbReference type="ChEBI" id="CHEBI:59789"/>
        <dbReference type="ChEBI" id="CHEBI:65315"/>
        <dbReference type="ChEBI" id="CHEBI:74502"/>
        <dbReference type="EC" id="2.1.1.193"/>
    </reaction>
</comment>
<dbReference type="EC" id="2.1.1.193" evidence="10"/>
<evidence type="ECO:0000256" key="8">
    <source>
        <dbReference type="ARBA" id="ARBA00025699"/>
    </source>
</evidence>
<dbReference type="Gene3D" id="2.40.240.20">
    <property type="entry name" value="Hypothetical PUA domain-like, domain 1"/>
    <property type="match status" value="1"/>
</dbReference>
<dbReference type="GO" id="GO:0008168">
    <property type="term" value="F:methyltransferase activity"/>
    <property type="evidence" value="ECO:0007669"/>
    <property type="project" value="UniProtKB-KW"/>
</dbReference>
<protein>
    <recommendedName>
        <fullName evidence="10">Ribosomal RNA small subunit methyltransferase E</fullName>
        <ecNumber evidence="10">2.1.1.193</ecNumber>
    </recommendedName>
</protein>
<evidence type="ECO:0000256" key="5">
    <source>
        <dbReference type="ARBA" id="ARBA00022603"/>
    </source>
</evidence>